<gene>
    <name evidence="4" type="ORF">NC653_024667</name>
</gene>
<dbReference type="Pfam" id="PF02458">
    <property type="entry name" value="Transferase"/>
    <property type="match status" value="1"/>
</dbReference>
<dbReference type="Proteomes" id="UP001164929">
    <property type="component" value="Chromosome 10"/>
</dbReference>
<proteinExistence type="inferred from homology"/>
<protein>
    <submittedName>
        <fullName evidence="4">Uncharacterized protein</fullName>
    </submittedName>
</protein>
<dbReference type="Gene3D" id="3.30.559.10">
    <property type="entry name" value="Chloramphenicol acetyltransferase-like domain"/>
    <property type="match status" value="1"/>
</dbReference>
<keyword evidence="2" id="KW-0808">Transferase</keyword>
<dbReference type="InterPro" id="IPR023213">
    <property type="entry name" value="CAT-like_dom_sf"/>
</dbReference>
<dbReference type="EMBL" id="JAQIZT010000010">
    <property type="protein sequence ID" value="KAJ6981333.1"/>
    <property type="molecule type" value="Genomic_DNA"/>
</dbReference>
<dbReference type="PANTHER" id="PTHR31623:SF46">
    <property type="entry name" value="VINORINE SYNTHASE-LIKE"/>
    <property type="match status" value="1"/>
</dbReference>
<keyword evidence="5" id="KW-1185">Reference proteome</keyword>
<keyword evidence="3" id="KW-0012">Acyltransferase</keyword>
<name>A0AAD6M9A4_9ROSI</name>
<evidence type="ECO:0000256" key="1">
    <source>
        <dbReference type="ARBA" id="ARBA00009861"/>
    </source>
</evidence>
<dbReference type="GO" id="GO:0016746">
    <property type="term" value="F:acyltransferase activity"/>
    <property type="evidence" value="ECO:0007669"/>
    <property type="project" value="UniProtKB-KW"/>
</dbReference>
<accession>A0AAD6M9A4</accession>
<sequence length="112" mass="12633">MDTASGDGIEALVHLKEEDMAKFEEDEELLHLWKKEHAAMQRALPFVNPTKQAARFLRGEVVSFNFTSLCRFPLYEADFGWAKPIWVGSPSLTFKNLVVFMDTALGDGIEAL</sequence>
<reference evidence="4" key="1">
    <citation type="journal article" date="2023" name="Mol. Ecol. Resour.">
        <title>Chromosome-level genome assembly of a triploid poplar Populus alba 'Berolinensis'.</title>
        <authorList>
            <person name="Chen S."/>
            <person name="Yu Y."/>
            <person name="Wang X."/>
            <person name="Wang S."/>
            <person name="Zhang T."/>
            <person name="Zhou Y."/>
            <person name="He R."/>
            <person name="Meng N."/>
            <person name="Wang Y."/>
            <person name="Liu W."/>
            <person name="Liu Z."/>
            <person name="Liu J."/>
            <person name="Guo Q."/>
            <person name="Huang H."/>
            <person name="Sederoff R.R."/>
            <person name="Wang G."/>
            <person name="Qu G."/>
            <person name="Chen S."/>
        </authorList>
    </citation>
    <scope>NUCLEOTIDE SEQUENCE</scope>
    <source>
        <strain evidence="4">SC-2020</strain>
    </source>
</reference>
<evidence type="ECO:0000256" key="2">
    <source>
        <dbReference type="ARBA" id="ARBA00022679"/>
    </source>
</evidence>
<evidence type="ECO:0000313" key="4">
    <source>
        <dbReference type="EMBL" id="KAJ6981333.1"/>
    </source>
</evidence>
<comment type="caution">
    <text evidence="4">The sequence shown here is derived from an EMBL/GenBank/DDBJ whole genome shotgun (WGS) entry which is preliminary data.</text>
</comment>
<dbReference type="PANTHER" id="PTHR31623">
    <property type="entry name" value="F21J9.9"/>
    <property type="match status" value="1"/>
</dbReference>
<organism evidence="4 5">
    <name type="scientific">Populus alba x Populus x berolinensis</name>
    <dbReference type="NCBI Taxonomy" id="444605"/>
    <lineage>
        <taxon>Eukaryota</taxon>
        <taxon>Viridiplantae</taxon>
        <taxon>Streptophyta</taxon>
        <taxon>Embryophyta</taxon>
        <taxon>Tracheophyta</taxon>
        <taxon>Spermatophyta</taxon>
        <taxon>Magnoliopsida</taxon>
        <taxon>eudicotyledons</taxon>
        <taxon>Gunneridae</taxon>
        <taxon>Pentapetalae</taxon>
        <taxon>rosids</taxon>
        <taxon>fabids</taxon>
        <taxon>Malpighiales</taxon>
        <taxon>Salicaceae</taxon>
        <taxon>Saliceae</taxon>
        <taxon>Populus</taxon>
    </lineage>
</organism>
<dbReference type="AlphaFoldDB" id="A0AAD6M9A4"/>
<evidence type="ECO:0000256" key="3">
    <source>
        <dbReference type="ARBA" id="ARBA00023315"/>
    </source>
</evidence>
<comment type="similarity">
    <text evidence="1">Belongs to the plant acyltransferase family.</text>
</comment>
<evidence type="ECO:0000313" key="5">
    <source>
        <dbReference type="Proteomes" id="UP001164929"/>
    </source>
</evidence>